<accession>A0ACB7WS94</accession>
<comment type="caution">
    <text evidence="1">The sequence shown here is derived from an EMBL/GenBank/DDBJ whole genome shotgun (WGS) entry which is preliminary data.</text>
</comment>
<dbReference type="Proteomes" id="UP000827976">
    <property type="component" value="Chromosome 2"/>
</dbReference>
<evidence type="ECO:0000313" key="1">
    <source>
        <dbReference type="EMBL" id="KAH7691103.1"/>
    </source>
</evidence>
<protein>
    <submittedName>
        <fullName evidence="1">Zinc finger CCHC-type protein</fullName>
    </submittedName>
</protein>
<gene>
    <name evidence="1" type="ORF">IHE45_02G093900</name>
</gene>
<name>A0ACB7WS94_DIOAL</name>
<dbReference type="EMBL" id="CM037012">
    <property type="protein sequence ID" value="KAH7691103.1"/>
    <property type="molecule type" value="Genomic_DNA"/>
</dbReference>
<reference evidence="2" key="1">
    <citation type="journal article" date="2022" name="Nat. Commun.">
        <title>Chromosome evolution and the genetic basis of agronomically important traits in greater yam.</title>
        <authorList>
            <person name="Bredeson J.V."/>
            <person name="Lyons J.B."/>
            <person name="Oniyinde I.O."/>
            <person name="Okereke N.R."/>
            <person name="Kolade O."/>
            <person name="Nnabue I."/>
            <person name="Nwadili C.O."/>
            <person name="Hribova E."/>
            <person name="Parker M."/>
            <person name="Nwogha J."/>
            <person name="Shu S."/>
            <person name="Carlson J."/>
            <person name="Kariba R."/>
            <person name="Muthemba S."/>
            <person name="Knop K."/>
            <person name="Barton G.J."/>
            <person name="Sherwood A.V."/>
            <person name="Lopez-Montes A."/>
            <person name="Asiedu R."/>
            <person name="Jamnadass R."/>
            <person name="Muchugi A."/>
            <person name="Goodstein D."/>
            <person name="Egesi C.N."/>
            <person name="Featherston J."/>
            <person name="Asfaw A."/>
            <person name="Simpson G.G."/>
            <person name="Dolezel J."/>
            <person name="Hendre P.S."/>
            <person name="Van Deynze A."/>
            <person name="Kumar P.L."/>
            <person name="Obidiegwu J.E."/>
            <person name="Bhattacharjee R."/>
            <person name="Rokhsar D.S."/>
        </authorList>
    </citation>
    <scope>NUCLEOTIDE SEQUENCE [LARGE SCALE GENOMIC DNA]</scope>
    <source>
        <strain evidence="2">cv. TDa95/00328</strain>
    </source>
</reference>
<organism evidence="1 2">
    <name type="scientific">Dioscorea alata</name>
    <name type="common">Purple yam</name>
    <dbReference type="NCBI Taxonomy" id="55571"/>
    <lineage>
        <taxon>Eukaryota</taxon>
        <taxon>Viridiplantae</taxon>
        <taxon>Streptophyta</taxon>
        <taxon>Embryophyta</taxon>
        <taxon>Tracheophyta</taxon>
        <taxon>Spermatophyta</taxon>
        <taxon>Magnoliopsida</taxon>
        <taxon>Liliopsida</taxon>
        <taxon>Dioscoreales</taxon>
        <taxon>Dioscoreaceae</taxon>
        <taxon>Dioscorea</taxon>
    </lineage>
</organism>
<sequence length="359" mass="38865">MELLRDLWSEGNNDNSEGDGKGEAGNTGQGIDKGSGDSGDPGDGGGAKKKEKKMTYVQAVSSSSSDEDKGNWTTTTKPYHRKQPDRQKITGAKRPRSPVQGTCGRCFRSSHKTAECRHQVVCMRCAGVGHVAARCPIECSPRCKRLHVRSKIQQGQGQMKEQLAAAQGSQEDNTKKMEVNLKKHDAPLGRLPTRASISLSLSPETEKLREELAKVAVLSIVEGNVNEASVLEVAPTILNRALAGPITPLNDLAILIPLASRQEVKDTYKLGKFRVATRDGPCTLSLSPWSTEIGADGRAVGSGMWTSIWNLPLHGWCWSTIAEVIRPVGDLVALSQAIAKHKYFLSALVRIRLGARLPT</sequence>
<keyword evidence="2" id="KW-1185">Reference proteome</keyword>
<evidence type="ECO:0000313" key="2">
    <source>
        <dbReference type="Proteomes" id="UP000827976"/>
    </source>
</evidence>
<proteinExistence type="predicted"/>